<name>A0A4Y2JU89_ARAVE</name>
<comment type="caution">
    <text evidence="1">The sequence shown here is derived from an EMBL/GenBank/DDBJ whole genome shotgun (WGS) entry which is preliminary data.</text>
</comment>
<dbReference type="AlphaFoldDB" id="A0A4Y2JU89"/>
<keyword evidence="2" id="KW-1185">Reference proteome</keyword>
<evidence type="ECO:0000313" key="1">
    <source>
        <dbReference type="EMBL" id="GBM93098.1"/>
    </source>
</evidence>
<gene>
    <name evidence="1" type="ORF">AVEN_125265_1</name>
</gene>
<evidence type="ECO:0000313" key="2">
    <source>
        <dbReference type="Proteomes" id="UP000499080"/>
    </source>
</evidence>
<accession>A0A4Y2JU89</accession>
<organism evidence="1 2">
    <name type="scientific">Araneus ventricosus</name>
    <name type="common">Orbweaver spider</name>
    <name type="synonym">Epeira ventricosa</name>
    <dbReference type="NCBI Taxonomy" id="182803"/>
    <lineage>
        <taxon>Eukaryota</taxon>
        <taxon>Metazoa</taxon>
        <taxon>Ecdysozoa</taxon>
        <taxon>Arthropoda</taxon>
        <taxon>Chelicerata</taxon>
        <taxon>Arachnida</taxon>
        <taxon>Araneae</taxon>
        <taxon>Araneomorphae</taxon>
        <taxon>Entelegynae</taxon>
        <taxon>Araneoidea</taxon>
        <taxon>Araneidae</taxon>
        <taxon>Araneus</taxon>
    </lineage>
</organism>
<sequence length="71" mass="8233">MSAKFVPPLKHRTLATTAIIICNDLEVRCFINELNFPWDKNAGKDRWKHLLDKADEKISELHLPPQLHQSV</sequence>
<dbReference type="EMBL" id="BGPR01111776">
    <property type="protein sequence ID" value="GBM93098.1"/>
    <property type="molecule type" value="Genomic_DNA"/>
</dbReference>
<feature type="non-terminal residue" evidence="1">
    <location>
        <position position="71"/>
    </location>
</feature>
<reference evidence="1 2" key="1">
    <citation type="journal article" date="2019" name="Sci. Rep.">
        <title>Orb-weaving spider Araneus ventricosus genome elucidates the spidroin gene catalogue.</title>
        <authorList>
            <person name="Kono N."/>
            <person name="Nakamura H."/>
            <person name="Ohtoshi R."/>
            <person name="Moran D.A.P."/>
            <person name="Shinohara A."/>
            <person name="Yoshida Y."/>
            <person name="Fujiwara M."/>
            <person name="Mori M."/>
            <person name="Tomita M."/>
            <person name="Arakawa K."/>
        </authorList>
    </citation>
    <scope>NUCLEOTIDE SEQUENCE [LARGE SCALE GENOMIC DNA]</scope>
</reference>
<proteinExistence type="predicted"/>
<protein>
    <submittedName>
        <fullName evidence="1">Uncharacterized protein</fullName>
    </submittedName>
</protein>
<dbReference type="Proteomes" id="UP000499080">
    <property type="component" value="Unassembled WGS sequence"/>
</dbReference>